<evidence type="ECO:0000313" key="2">
    <source>
        <dbReference type="EMBL" id="CAB9527035.1"/>
    </source>
</evidence>
<dbReference type="AlphaFoldDB" id="A0A9N8HW78"/>
<dbReference type="Gene3D" id="2.70.98.10">
    <property type="match status" value="1"/>
</dbReference>
<name>A0A9N8HW78_9STRA</name>
<feature type="region of interest" description="Disordered" evidence="1">
    <location>
        <begin position="451"/>
        <end position="470"/>
    </location>
</feature>
<protein>
    <submittedName>
        <fullName evidence="2">Uncharacterized protein</fullName>
    </submittedName>
</protein>
<evidence type="ECO:0000256" key="1">
    <source>
        <dbReference type="SAM" id="MobiDB-lite"/>
    </source>
</evidence>
<reference evidence="2" key="1">
    <citation type="submission" date="2020-06" db="EMBL/GenBank/DDBJ databases">
        <authorList>
            <consortium name="Plant Systems Biology data submission"/>
        </authorList>
    </citation>
    <scope>NUCLEOTIDE SEQUENCE</scope>
    <source>
        <strain evidence="2">D6</strain>
    </source>
</reference>
<dbReference type="InterPro" id="IPR014718">
    <property type="entry name" value="GH-type_carb-bd"/>
</dbReference>
<sequence>MTTTTRIPTIISYQMSLSLASFYKYLNGSLFFLSLIATLLPLASPYSNVTLSSLGGNLEVMVYLPHAVKPSEATYYMASRFDHGSMIGSITSKNEKTGAKHLLFGSKNWRQPHNSGWPESGIGLASEFGVGDDGPLCQYRCGWDGVNDVTNGVLGYEDAKNGEPFLKIGVGALIKGSCPSCDSTDNYRFNSPYEFAELPQWKVFTSSSSIVSMEHEARVRNYGYRLHKDIVLDGNVLAVTSVLTNLGDTAFSTAWYSHNFFTCDGIPVRDGYSLDMDIQGDKGKLYEEPGVIGSWAVPLRTFANIREFKDHVTVDVARPLNGDTRIKAEFVKDDASKGAFTLHGCTTSLRSELPDVINNRIPMYAYNLYLEKGTFSPEPQILLHLQPGQSTSWTQRLVIENEDEGIKGLPLLGKSVARTDDGSENVWKLIAAAVIMVGAVLSLHVRQRVSARDNDNGRRREDYSTVPDVA</sequence>
<dbReference type="GO" id="GO:0030246">
    <property type="term" value="F:carbohydrate binding"/>
    <property type="evidence" value="ECO:0007669"/>
    <property type="project" value="InterPro"/>
</dbReference>
<dbReference type="Proteomes" id="UP001153069">
    <property type="component" value="Unassembled WGS sequence"/>
</dbReference>
<organism evidence="2 3">
    <name type="scientific">Seminavis robusta</name>
    <dbReference type="NCBI Taxonomy" id="568900"/>
    <lineage>
        <taxon>Eukaryota</taxon>
        <taxon>Sar</taxon>
        <taxon>Stramenopiles</taxon>
        <taxon>Ochrophyta</taxon>
        <taxon>Bacillariophyta</taxon>
        <taxon>Bacillariophyceae</taxon>
        <taxon>Bacillariophycidae</taxon>
        <taxon>Naviculales</taxon>
        <taxon>Naviculaceae</taxon>
        <taxon>Seminavis</taxon>
    </lineage>
</organism>
<feature type="compositionally biased region" description="Basic and acidic residues" evidence="1">
    <location>
        <begin position="451"/>
        <end position="463"/>
    </location>
</feature>
<gene>
    <name evidence="2" type="ORF">SEMRO_1929_G306100.1</name>
</gene>
<accession>A0A9N8HW78</accession>
<dbReference type="EMBL" id="CAICTM010001927">
    <property type="protein sequence ID" value="CAB9527035.1"/>
    <property type="molecule type" value="Genomic_DNA"/>
</dbReference>
<proteinExistence type="predicted"/>
<keyword evidence="3" id="KW-1185">Reference proteome</keyword>
<comment type="caution">
    <text evidence="2">The sequence shown here is derived from an EMBL/GenBank/DDBJ whole genome shotgun (WGS) entry which is preliminary data.</text>
</comment>
<dbReference type="OrthoDB" id="38238at2759"/>
<evidence type="ECO:0000313" key="3">
    <source>
        <dbReference type="Proteomes" id="UP001153069"/>
    </source>
</evidence>